<dbReference type="FunFam" id="1.10.287.370:FF:000002">
    <property type="entry name" value="Prefoldin subunit 2"/>
    <property type="match status" value="1"/>
</dbReference>
<name>A0AAW1TCH6_9CHLO</name>
<evidence type="ECO:0000256" key="3">
    <source>
        <dbReference type="SAM" id="Coils"/>
    </source>
</evidence>
<comment type="caution">
    <text evidence="5">The sequence shown here is derived from an EMBL/GenBank/DDBJ whole genome shotgun (WGS) entry which is preliminary data.</text>
</comment>
<dbReference type="Gene3D" id="1.10.287.370">
    <property type="match status" value="1"/>
</dbReference>
<dbReference type="GO" id="GO:0009409">
    <property type="term" value="P:response to cold"/>
    <property type="evidence" value="ECO:0007669"/>
    <property type="project" value="UniProtKB-ARBA"/>
</dbReference>
<dbReference type="AlphaFoldDB" id="A0AAW1TCH6"/>
<dbReference type="Proteomes" id="UP001485043">
    <property type="component" value="Unassembled WGS sequence"/>
</dbReference>
<accession>A0AAW1TCH6</accession>
<evidence type="ECO:0000313" key="5">
    <source>
        <dbReference type="EMBL" id="KAK9867552.1"/>
    </source>
</evidence>
<feature type="region of interest" description="Disordered" evidence="4">
    <location>
        <begin position="100"/>
        <end position="135"/>
    </location>
</feature>
<dbReference type="SUPFAM" id="SSF46579">
    <property type="entry name" value="Prefoldin"/>
    <property type="match status" value="1"/>
</dbReference>
<dbReference type="GO" id="GO:0016272">
    <property type="term" value="C:prefoldin complex"/>
    <property type="evidence" value="ECO:0007669"/>
    <property type="project" value="InterPro"/>
</dbReference>
<organism evidence="5 6">
    <name type="scientific">Apatococcus fuscideae</name>
    <dbReference type="NCBI Taxonomy" id="2026836"/>
    <lineage>
        <taxon>Eukaryota</taxon>
        <taxon>Viridiplantae</taxon>
        <taxon>Chlorophyta</taxon>
        <taxon>core chlorophytes</taxon>
        <taxon>Trebouxiophyceae</taxon>
        <taxon>Chlorellales</taxon>
        <taxon>Chlorellaceae</taxon>
        <taxon>Apatococcus</taxon>
    </lineage>
</organism>
<keyword evidence="2" id="KW-0143">Chaperone</keyword>
<gene>
    <name evidence="5" type="ORF">WJX84_005486</name>
</gene>
<comment type="similarity">
    <text evidence="1">Belongs to the prefoldin subunit beta family.</text>
</comment>
<feature type="compositionally biased region" description="Basic and acidic residues" evidence="4">
    <location>
        <begin position="115"/>
        <end position="125"/>
    </location>
</feature>
<dbReference type="InterPro" id="IPR002777">
    <property type="entry name" value="PFD_beta-like"/>
</dbReference>
<dbReference type="EMBL" id="JALJOV010000079">
    <property type="protein sequence ID" value="KAK9867552.1"/>
    <property type="molecule type" value="Genomic_DNA"/>
</dbReference>
<evidence type="ECO:0008006" key="7">
    <source>
        <dbReference type="Google" id="ProtNLM"/>
    </source>
</evidence>
<evidence type="ECO:0000256" key="1">
    <source>
        <dbReference type="ARBA" id="ARBA00008045"/>
    </source>
</evidence>
<dbReference type="CDD" id="cd23163">
    <property type="entry name" value="Prefoldin_2"/>
    <property type="match status" value="1"/>
</dbReference>
<sequence length="135" mass="15465">MSQTREPKGEQEILQSFQSQRNELRNLAAKIEELASEANEHGLVLKTLEPMEKNRKCFRLIGGVLVERTIADVAPAVKTNKEQLDLLVERLRGQFEGKQQELANFQEKHKIRMKGQPEENERENQESTASHGNSK</sequence>
<dbReference type="GO" id="GO:0051082">
    <property type="term" value="F:unfolded protein binding"/>
    <property type="evidence" value="ECO:0007669"/>
    <property type="project" value="InterPro"/>
</dbReference>
<feature type="coiled-coil region" evidence="3">
    <location>
        <begin position="14"/>
        <end position="41"/>
    </location>
</feature>
<dbReference type="GO" id="GO:0006457">
    <property type="term" value="P:protein folding"/>
    <property type="evidence" value="ECO:0007669"/>
    <property type="project" value="InterPro"/>
</dbReference>
<reference evidence="5 6" key="1">
    <citation type="journal article" date="2024" name="Nat. Commun.">
        <title>Phylogenomics reveals the evolutionary origins of lichenization in chlorophyte algae.</title>
        <authorList>
            <person name="Puginier C."/>
            <person name="Libourel C."/>
            <person name="Otte J."/>
            <person name="Skaloud P."/>
            <person name="Haon M."/>
            <person name="Grisel S."/>
            <person name="Petersen M."/>
            <person name="Berrin J.G."/>
            <person name="Delaux P.M."/>
            <person name="Dal Grande F."/>
            <person name="Keller J."/>
        </authorList>
    </citation>
    <scope>NUCLEOTIDE SEQUENCE [LARGE SCALE GENOMIC DNA]</scope>
    <source>
        <strain evidence="5 6">SAG 2523</strain>
    </source>
</reference>
<evidence type="ECO:0000313" key="6">
    <source>
        <dbReference type="Proteomes" id="UP001485043"/>
    </source>
</evidence>
<dbReference type="Pfam" id="PF01920">
    <property type="entry name" value="Prefoldin_2"/>
    <property type="match status" value="1"/>
</dbReference>
<dbReference type="InterPro" id="IPR027235">
    <property type="entry name" value="PFD2"/>
</dbReference>
<feature type="compositionally biased region" description="Polar residues" evidence="4">
    <location>
        <begin position="126"/>
        <end position="135"/>
    </location>
</feature>
<protein>
    <recommendedName>
        <fullName evidence="7">Prefoldin subunit 2</fullName>
    </recommendedName>
</protein>
<keyword evidence="6" id="KW-1185">Reference proteome</keyword>
<dbReference type="PANTHER" id="PTHR13303">
    <property type="entry name" value="PREFOLDIN SUBUNIT 2"/>
    <property type="match status" value="1"/>
</dbReference>
<keyword evidence="3" id="KW-0175">Coiled coil</keyword>
<dbReference type="InterPro" id="IPR009053">
    <property type="entry name" value="Prefoldin"/>
</dbReference>
<evidence type="ECO:0000256" key="2">
    <source>
        <dbReference type="ARBA" id="ARBA00023186"/>
    </source>
</evidence>
<proteinExistence type="inferred from homology"/>
<evidence type="ECO:0000256" key="4">
    <source>
        <dbReference type="SAM" id="MobiDB-lite"/>
    </source>
</evidence>